<gene>
    <name evidence="5" type="ORF">SAMN06265173_10255</name>
</gene>
<keyword evidence="4" id="KW-0862">Zinc</keyword>
<evidence type="ECO:0000256" key="1">
    <source>
        <dbReference type="ARBA" id="ARBA00001947"/>
    </source>
</evidence>
<evidence type="ECO:0000313" key="6">
    <source>
        <dbReference type="Proteomes" id="UP000316030"/>
    </source>
</evidence>
<protein>
    <submittedName>
        <fullName evidence="5">Uncharacterized conserved protein, DUF849 family</fullName>
    </submittedName>
</protein>
<dbReference type="OrthoDB" id="9805277at2"/>
<dbReference type="Proteomes" id="UP000316030">
    <property type="component" value="Unassembled WGS sequence"/>
</dbReference>
<dbReference type="Gene3D" id="3.20.20.70">
    <property type="entry name" value="Aldolase class I"/>
    <property type="match status" value="1"/>
</dbReference>
<dbReference type="GO" id="GO:0046872">
    <property type="term" value="F:metal ion binding"/>
    <property type="evidence" value="ECO:0007669"/>
    <property type="project" value="UniProtKB-KW"/>
</dbReference>
<dbReference type="Pfam" id="PF05853">
    <property type="entry name" value="BKACE"/>
    <property type="match status" value="1"/>
</dbReference>
<evidence type="ECO:0000256" key="4">
    <source>
        <dbReference type="ARBA" id="ARBA00022833"/>
    </source>
</evidence>
<dbReference type="AlphaFoldDB" id="A0A521B2W6"/>
<comment type="cofactor">
    <cofactor evidence="1">
        <name>Zn(2+)</name>
        <dbReference type="ChEBI" id="CHEBI:29105"/>
    </cofactor>
</comment>
<evidence type="ECO:0000313" key="5">
    <source>
        <dbReference type="EMBL" id="SMO41418.1"/>
    </source>
</evidence>
<name>A0A521B2W6_9RHOB</name>
<keyword evidence="3" id="KW-0479">Metal-binding</keyword>
<accession>A0A521B2W6</accession>
<dbReference type="GO" id="GO:0043720">
    <property type="term" value="F:3-keto-5-aminohexanoate cleavage activity"/>
    <property type="evidence" value="ECO:0007669"/>
    <property type="project" value="InterPro"/>
</dbReference>
<dbReference type="PANTHER" id="PTHR37418:SF2">
    <property type="entry name" value="3-KETO-5-AMINOHEXANOATE CLEAVAGE ENZYME"/>
    <property type="match status" value="1"/>
</dbReference>
<dbReference type="RefSeq" id="WP_142491830.1">
    <property type="nucleotide sequence ID" value="NZ_FXTO01000002.1"/>
</dbReference>
<reference evidence="5 6" key="1">
    <citation type="submission" date="2017-05" db="EMBL/GenBank/DDBJ databases">
        <authorList>
            <person name="Varghese N."/>
            <person name="Submissions S."/>
        </authorList>
    </citation>
    <scope>NUCLEOTIDE SEQUENCE [LARGE SCALE GENOMIC DNA]</scope>
    <source>
        <strain evidence="5 6">DSM 29506</strain>
    </source>
</reference>
<sequence>MSSVILTCALVGNFTTRAHNPNLPITPAEIAADALAAWRAGAAIVHVHVRDPGSELPSMEVGLYAEVVDRIRDVTDELIINLTTGNGGRFHPSEADPAMPGPRTNLLVPEKRVEHICAIRPDIATLDLNTMVFGTEVVINTPRNVRVMAQAIYDAGVRPEVELFDSGDVALMNDLIADGTLAPAPLCSLVMGVKYGFQPSPETLLYARSQLPAGAIWTGFATGKWAFPMLVQSAIAGGQVRIGMEDAAWLSRGVPAPSNAAMVEKARRMLDDLGYGLATCAEARNRLELHK</sequence>
<proteinExistence type="predicted"/>
<dbReference type="InterPro" id="IPR013785">
    <property type="entry name" value="Aldolase_TIM"/>
</dbReference>
<evidence type="ECO:0000256" key="2">
    <source>
        <dbReference type="ARBA" id="ARBA00022679"/>
    </source>
</evidence>
<evidence type="ECO:0000256" key="3">
    <source>
        <dbReference type="ARBA" id="ARBA00022723"/>
    </source>
</evidence>
<dbReference type="PANTHER" id="PTHR37418">
    <property type="entry name" value="3-KETO-5-AMINOHEXANOATE CLEAVAGE ENZYME-RELATED"/>
    <property type="match status" value="1"/>
</dbReference>
<dbReference type="EMBL" id="FXTO01000002">
    <property type="protein sequence ID" value="SMO41418.1"/>
    <property type="molecule type" value="Genomic_DNA"/>
</dbReference>
<organism evidence="5 6">
    <name type="scientific">Thalassovita litoralis</name>
    <dbReference type="NCBI Taxonomy" id="1010611"/>
    <lineage>
        <taxon>Bacteria</taxon>
        <taxon>Pseudomonadati</taxon>
        <taxon>Pseudomonadota</taxon>
        <taxon>Alphaproteobacteria</taxon>
        <taxon>Rhodobacterales</taxon>
        <taxon>Roseobacteraceae</taxon>
        <taxon>Thalassovita</taxon>
    </lineage>
</organism>
<keyword evidence="6" id="KW-1185">Reference proteome</keyword>
<keyword evidence="2" id="KW-0808">Transferase</keyword>
<dbReference type="InterPro" id="IPR008567">
    <property type="entry name" value="BKACE"/>
</dbReference>